<dbReference type="PANTHER" id="PTHR37784">
    <property type="entry name" value="PROTEIN MSN1"/>
    <property type="match status" value="1"/>
</dbReference>
<organism evidence="3 4">
    <name type="scientific">Nakaseomyces bracarensis</name>
    <dbReference type="NCBI Taxonomy" id="273131"/>
    <lineage>
        <taxon>Eukaryota</taxon>
        <taxon>Fungi</taxon>
        <taxon>Dikarya</taxon>
        <taxon>Ascomycota</taxon>
        <taxon>Saccharomycotina</taxon>
        <taxon>Saccharomycetes</taxon>
        <taxon>Saccharomycetales</taxon>
        <taxon>Saccharomycetaceae</taxon>
        <taxon>Nakaseomyces</taxon>
    </lineage>
</organism>
<gene>
    <name evidence="3" type="ORF">RNJ44_00956</name>
</gene>
<dbReference type="InterPro" id="IPR022210">
    <property type="entry name" value="TF_GCR1-like"/>
</dbReference>
<feature type="domain" description="Transcription activator GCR1-like" evidence="2">
    <location>
        <begin position="648"/>
        <end position="725"/>
    </location>
</feature>
<dbReference type="Pfam" id="PF12550">
    <property type="entry name" value="GCR1_C"/>
    <property type="match status" value="1"/>
</dbReference>
<feature type="compositionally biased region" description="Basic and acidic residues" evidence="1">
    <location>
        <begin position="597"/>
        <end position="612"/>
    </location>
</feature>
<dbReference type="PANTHER" id="PTHR37784:SF2">
    <property type="entry name" value="HIGH-OSMOLARITY-INDUCED TRANSCRIPTION PROTEIN 1"/>
    <property type="match status" value="1"/>
</dbReference>
<feature type="compositionally biased region" description="Polar residues" evidence="1">
    <location>
        <begin position="508"/>
        <end position="570"/>
    </location>
</feature>
<feature type="region of interest" description="Disordered" evidence="1">
    <location>
        <begin position="507"/>
        <end position="617"/>
    </location>
</feature>
<evidence type="ECO:0000259" key="2">
    <source>
        <dbReference type="Pfam" id="PF12550"/>
    </source>
</evidence>
<reference evidence="3 4" key="1">
    <citation type="submission" date="2024-05" db="EMBL/GenBank/DDBJ databases">
        <title>Long read based assembly of the Candida bracarensis genome reveals expanded adhesin content.</title>
        <authorList>
            <person name="Marcet-Houben M."/>
            <person name="Ksiezopolska E."/>
            <person name="Gabaldon T."/>
        </authorList>
    </citation>
    <scope>NUCLEOTIDE SEQUENCE [LARGE SCALE GENOMIC DNA]</scope>
    <source>
        <strain evidence="3 4">CBM6</strain>
    </source>
</reference>
<feature type="compositionally biased region" description="Low complexity" evidence="1">
    <location>
        <begin position="405"/>
        <end position="415"/>
    </location>
</feature>
<evidence type="ECO:0000256" key="1">
    <source>
        <dbReference type="SAM" id="MobiDB-lite"/>
    </source>
</evidence>
<feature type="compositionally biased region" description="Low complexity" evidence="1">
    <location>
        <begin position="424"/>
        <end position="447"/>
    </location>
</feature>
<feature type="compositionally biased region" description="Polar residues" evidence="1">
    <location>
        <begin position="61"/>
        <end position="71"/>
    </location>
</feature>
<feature type="compositionally biased region" description="Low complexity" evidence="1">
    <location>
        <begin position="37"/>
        <end position="60"/>
    </location>
</feature>
<keyword evidence="4" id="KW-1185">Reference proteome</keyword>
<dbReference type="InterPro" id="IPR052146">
    <property type="entry name" value="HOT1"/>
</dbReference>
<evidence type="ECO:0000313" key="3">
    <source>
        <dbReference type="EMBL" id="KAL3230507.1"/>
    </source>
</evidence>
<protein>
    <submittedName>
        <fullName evidence="3">High-osmolarity-induced transcription protein 1</fullName>
    </submittedName>
</protein>
<accession>A0ABR4NQJ1</accession>
<feature type="compositionally biased region" description="Polar residues" evidence="1">
    <location>
        <begin position="379"/>
        <end position="393"/>
    </location>
</feature>
<feature type="compositionally biased region" description="Acidic residues" evidence="1">
    <location>
        <begin position="571"/>
        <end position="596"/>
    </location>
</feature>
<feature type="region of interest" description="Disordered" evidence="1">
    <location>
        <begin position="378"/>
        <end position="483"/>
    </location>
</feature>
<evidence type="ECO:0000313" key="4">
    <source>
        <dbReference type="Proteomes" id="UP001623330"/>
    </source>
</evidence>
<name>A0ABR4NQJ1_9SACH</name>
<feature type="region of interest" description="Disordered" evidence="1">
    <location>
        <begin position="33"/>
        <end position="71"/>
    </location>
</feature>
<proteinExistence type="predicted"/>
<dbReference type="EMBL" id="JBEVYD010000009">
    <property type="protein sequence ID" value="KAL3230507.1"/>
    <property type="molecule type" value="Genomic_DNA"/>
</dbReference>
<dbReference type="Proteomes" id="UP001623330">
    <property type="component" value="Unassembled WGS sequence"/>
</dbReference>
<comment type="caution">
    <text evidence="3">The sequence shown here is derived from an EMBL/GenBank/DDBJ whole genome shotgun (WGS) entry which is preliminary data.</text>
</comment>
<feature type="compositionally biased region" description="Acidic residues" evidence="1">
    <location>
        <begin position="465"/>
        <end position="478"/>
    </location>
</feature>
<sequence length="749" mass="83669">MYLVKTGADGEPIPQPEVQSNEVVEVVTEANSNVEGSSNVNDNTNADSNTNSVNANVNTTGNLNGDINSTSGSDKQLIDNVESMQKVMFKLDEISSRLSLMESNFDNLFNKINDQNSMILDLKQSNSHAFLKLSSKLNKVDQHIDISGMENDQTQTTFVTDLLNSITNVSSSYLQKIKRTKSSDVLDTLDDSQLPYHHPTPTTTAETANPMAPIYYNTMDSVNSASPVRSIRNPTKAGTRRKTFILNPNGIKKRRRTHNFTPINPANLEDRLETEAALIGDRGNQVNDNNGNMLSQHSTLSGTTNAQYVSSNLTSASSSYNDLHALNNMHFTSVDGKITGNNGSHGPIKTPYLSGLPNHNSNNHNSLNGYNIGFPPIIENNTNSNQGHSNSNNKLEDGRRPNGGNLNSSALLNDSMIPSNSVLNNHANTNNGINNNNDSNDTNNNSNVDASGLHINRETMNNTQVDEEGYQEDDDEEDLSPKKKQQINQLNYMNMGHLMPTYYDKKNSASQENQGLDNSVLDSQKNNNYSTNTTGFAVNGRKNSNKTIEYNTNNQHHNKPNAPQDNSSVASEDEDDEDDDEEEEEEYEEEDEADVDVEGKQSKSTEPNEIKRNKLKKINKIRHTVIQPKKRETANKNNLKDANSELNYMLLKAPTSVKTIWEEYVNGIGGNPSIRGLEEKYGNKWRIKRNKKTFSRRKRLYKFILNGIDKGKTADEMIDILEQQRLYRDENGEIKRRTIGWLQQSLIGI</sequence>